<keyword evidence="3" id="KW-1185">Reference proteome</keyword>
<reference evidence="2 3" key="1">
    <citation type="journal article" date="2015" name="Genome Biol.">
        <title>Comparative genomics of Steinernema reveals deeply conserved gene regulatory networks.</title>
        <authorList>
            <person name="Dillman A.R."/>
            <person name="Macchietto M."/>
            <person name="Porter C.F."/>
            <person name="Rogers A."/>
            <person name="Williams B."/>
            <person name="Antoshechkin I."/>
            <person name="Lee M.M."/>
            <person name="Goodwin Z."/>
            <person name="Lu X."/>
            <person name="Lewis E.E."/>
            <person name="Goodrich-Blair H."/>
            <person name="Stock S.P."/>
            <person name="Adams B.J."/>
            <person name="Sternberg P.W."/>
            <person name="Mortazavi A."/>
        </authorList>
    </citation>
    <scope>NUCLEOTIDE SEQUENCE [LARGE SCALE GENOMIC DNA]</scope>
    <source>
        <strain evidence="2 3">ALL</strain>
    </source>
</reference>
<dbReference type="Proteomes" id="UP000298663">
    <property type="component" value="Unassembled WGS sequence"/>
</dbReference>
<gene>
    <name evidence="2" type="ORF">L596_030375</name>
</gene>
<feature type="region of interest" description="Disordered" evidence="1">
    <location>
        <begin position="1"/>
        <end position="30"/>
    </location>
</feature>
<name>A0A4U5LP93_STECR</name>
<sequence>MSVGRQRHLSGQNTSSLLEQPSTKKGDSKKGLARQLLLVARWSDRRAPFRGLFCGSERPVGFTLFVSETDRSFLATELKIILLRLANSNSGTLLAVPFEDQSLISSTYRVSQKSSGQTVPACRSQIT</sequence>
<reference evidence="2 3" key="2">
    <citation type="journal article" date="2019" name="G3 (Bethesda)">
        <title>Hybrid Assembly of the Genome of the Entomopathogenic Nematode Steinernema carpocapsae Identifies the X-Chromosome.</title>
        <authorList>
            <person name="Serra L."/>
            <person name="Macchietto M."/>
            <person name="Macias-Munoz A."/>
            <person name="McGill C.J."/>
            <person name="Rodriguez I.M."/>
            <person name="Rodriguez B."/>
            <person name="Murad R."/>
            <person name="Mortazavi A."/>
        </authorList>
    </citation>
    <scope>NUCLEOTIDE SEQUENCE [LARGE SCALE GENOMIC DNA]</scope>
    <source>
        <strain evidence="2 3">ALL</strain>
    </source>
</reference>
<feature type="compositionally biased region" description="Polar residues" evidence="1">
    <location>
        <begin position="9"/>
        <end position="21"/>
    </location>
</feature>
<protein>
    <submittedName>
        <fullName evidence="2">Uncharacterized protein</fullName>
    </submittedName>
</protein>
<evidence type="ECO:0000256" key="1">
    <source>
        <dbReference type="SAM" id="MobiDB-lite"/>
    </source>
</evidence>
<evidence type="ECO:0000313" key="3">
    <source>
        <dbReference type="Proteomes" id="UP000298663"/>
    </source>
</evidence>
<dbReference type="AlphaFoldDB" id="A0A4U5LP93"/>
<comment type="caution">
    <text evidence="2">The sequence shown here is derived from an EMBL/GenBank/DDBJ whole genome shotgun (WGS) entry which is preliminary data.</text>
</comment>
<evidence type="ECO:0000313" key="2">
    <source>
        <dbReference type="EMBL" id="TKR57710.1"/>
    </source>
</evidence>
<organism evidence="2 3">
    <name type="scientific">Steinernema carpocapsae</name>
    <name type="common">Entomopathogenic nematode</name>
    <dbReference type="NCBI Taxonomy" id="34508"/>
    <lineage>
        <taxon>Eukaryota</taxon>
        <taxon>Metazoa</taxon>
        <taxon>Ecdysozoa</taxon>
        <taxon>Nematoda</taxon>
        <taxon>Chromadorea</taxon>
        <taxon>Rhabditida</taxon>
        <taxon>Tylenchina</taxon>
        <taxon>Panagrolaimomorpha</taxon>
        <taxon>Strongyloidoidea</taxon>
        <taxon>Steinernematidae</taxon>
        <taxon>Steinernema</taxon>
    </lineage>
</organism>
<accession>A0A4U5LP93</accession>
<proteinExistence type="predicted"/>
<dbReference type="EMBL" id="AZBU02000014">
    <property type="protein sequence ID" value="TKR57710.1"/>
    <property type="molecule type" value="Genomic_DNA"/>
</dbReference>